<dbReference type="OrthoDB" id="9816519at2"/>
<dbReference type="PROSITE" id="PS50111">
    <property type="entry name" value="CHEMOTAXIS_TRANSDUC_2"/>
    <property type="match status" value="1"/>
</dbReference>
<dbReference type="Gene3D" id="1.10.287.950">
    <property type="entry name" value="Methyl-accepting chemotaxis protein"/>
    <property type="match status" value="1"/>
</dbReference>
<evidence type="ECO:0000313" key="5">
    <source>
        <dbReference type="EMBL" id="AEH51636.1"/>
    </source>
</evidence>
<dbReference type="SMART" id="SM00283">
    <property type="entry name" value="MA"/>
    <property type="match status" value="1"/>
</dbReference>
<dbReference type="PANTHER" id="PTHR32089">
    <property type="entry name" value="METHYL-ACCEPTING CHEMOTAXIS PROTEIN MCPB"/>
    <property type="match status" value="1"/>
</dbReference>
<dbReference type="GO" id="GO:0016020">
    <property type="term" value="C:membrane"/>
    <property type="evidence" value="ECO:0007669"/>
    <property type="project" value="InterPro"/>
</dbReference>
<name>F7YVI1_9THEM</name>
<keyword evidence="6" id="KW-1185">Reference proteome</keyword>
<keyword evidence="3" id="KW-0175">Coiled coil</keyword>
<evidence type="ECO:0000259" key="4">
    <source>
        <dbReference type="PROSITE" id="PS50111"/>
    </source>
</evidence>
<dbReference type="STRING" id="688269.Theth_1583"/>
<evidence type="ECO:0000256" key="3">
    <source>
        <dbReference type="SAM" id="Coils"/>
    </source>
</evidence>
<dbReference type="eggNOG" id="COG0840">
    <property type="taxonomic scope" value="Bacteria"/>
</dbReference>
<dbReference type="SUPFAM" id="SSF58104">
    <property type="entry name" value="Methyl-accepting chemotaxis protein (MCP) signaling domain"/>
    <property type="match status" value="1"/>
</dbReference>
<evidence type="ECO:0000313" key="6">
    <source>
        <dbReference type="Proteomes" id="UP000006804"/>
    </source>
</evidence>
<evidence type="ECO:0000256" key="2">
    <source>
        <dbReference type="PROSITE-ProRule" id="PRU00284"/>
    </source>
</evidence>
<sequence length="277" mass="31154">MDKETYEKLVSSFYGQNLMISFMHQLDEALLSRVREVVEKVKNLEERFEKLRDSVETLTETFEKEGQQLLSAVEKNKTVVNDILEQLKQSGTDISRISGTVQKALEETSKTILRFSDIQAMVKDIEKIAKQTNLLALNASIESARAGEYGRGFAVVAAEIQKLANESNLITKRITDEMNNLAVAVGESAKSIKMVGEIFATLQNSLTKLFDGIQENINLLSQTLQVLTSTSKQLDQQQQVFQDAEFLLKMVTEKFKTLTRVITAVVNAQLELKNLKL</sequence>
<feature type="domain" description="Methyl-accepting transducer" evidence="4">
    <location>
        <begin position="26"/>
        <end position="252"/>
    </location>
</feature>
<dbReference type="RefSeq" id="WP_013932848.1">
    <property type="nucleotide sequence ID" value="NC_015707.1"/>
</dbReference>
<proteinExistence type="predicted"/>
<gene>
    <name evidence="5" type="ORF">Theth_1583</name>
</gene>
<dbReference type="Proteomes" id="UP000006804">
    <property type="component" value="Chromosome"/>
</dbReference>
<accession>F7YVI1</accession>
<evidence type="ECO:0000256" key="1">
    <source>
        <dbReference type="ARBA" id="ARBA00023224"/>
    </source>
</evidence>
<dbReference type="PATRIC" id="fig|688269.3.peg.1631"/>
<dbReference type="Pfam" id="PF00015">
    <property type="entry name" value="MCPsignal"/>
    <property type="match status" value="1"/>
</dbReference>
<protein>
    <submittedName>
        <fullName evidence="5">Methyl-accepting chemotaxis sensory transducer</fullName>
    </submittedName>
</protein>
<dbReference type="KEGG" id="tta:Theth_1583"/>
<dbReference type="GO" id="GO:0007165">
    <property type="term" value="P:signal transduction"/>
    <property type="evidence" value="ECO:0007669"/>
    <property type="project" value="UniProtKB-KW"/>
</dbReference>
<reference evidence="5 6" key="1">
    <citation type="submission" date="2010-11" db="EMBL/GenBank/DDBJ databases">
        <title>The complete genome of Thermotoga thermarum DSM 5069.</title>
        <authorList>
            <consortium name="US DOE Joint Genome Institute (JGI-PGF)"/>
            <person name="Lucas S."/>
            <person name="Copeland A."/>
            <person name="Lapidus A."/>
            <person name="Bruce D."/>
            <person name="Goodwin L."/>
            <person name="Pitluck S."/>
            <person name="Kyrpides N."/>
            <person name="Mavromatis K."/>
            <person name="Ivanova N."/>
            <person name="Zeytun A."/>
            <person name="Brettin T."/>
            <person name="Detter J.C."/>
            <person name="Tapia R."/>
            <person name="Han C."/>
            <person name="Land M."/>
            <person name="Hauser L."/>
            <person name="Markowitz V."/>
            <person name="Cheng J.-F."/>
            <person name="Hugenholtz P."/>
            <person name="Woyke T."/>
            <person name="Wu D."/>
            <person name="Spring S."/>
            <person name="Schroeder M."/>
            <person name="Brambilla E."/>
            <person name="Klenk H.-P."/>
            <person name="Eisen J.A."/>
        </authorList>
    </citation>
    <scope>NUCLEOTIDE SEQUENCE [LARGE SCALE GENOMIC DNA]</scope>
    <source>
        <strain evidence="5 6">DSM 5069</strain>
    </source>
</reference>
<dbReference type="PANTHER" id="PTHR32089:SF112">
    <property type="entry name" value="LYSOZYME-LIKE PROTEIN-RELATED"/>
    <property type="match status" value="1"/>
</dbReference>
<dbReference type="EMBL" id="CP002351">
    <property type="protein sequence ID" value="AEH51636.1"/>
    <property type="molecule type" value="Genomic_DNA"/>
</dbReference>
<dbReference type="AlphaFoldDB" id="F7YVI1"/>
<keyword evidence="1 2" id="KW-0807">Transducer</keyword>
<feature type="coiled-coil region" evidence="3">
    <location>
        <begin position="27"/>
        <end position="61"/>
    </location>
</feature>
<dbReference type="InterPro" id="IPR004089">
    <property type="entry name" value="MCPsignal_dom"/>
</dbReference>
<organism evidence="5 6">
    <name type="scientific">Pseudothermotoga thermarum DSM 5069</name>
    <dbReference type="NCBI Taxonomy" id="688269"/>
    <lineage>
        <taxon>Bacteria</taxon>
        <taxon>Thermotogati</taxon>
        <taxon>Thermotogota</taxon>
        <taxon>Thermotogae</taxon>
        <taxon>Thermotogales</taxon>
        <taxon>Thermotogaceae</taxon>
        <taxon>Pseudothermotoga</taxon>
    </lineage>
</organism>
<dbReference type="HOGENOM" id="CLU_000445_107_18_0"/>